<evidence type="ECO:0000259" key="2">
    <source>
        <dbReference type="SMART" id="SM00893"/>
    </source>
</evidence>
<dbReference type="AlphaFoldDB" id="A0A2K2FLJ6"/>
<dbReference type="PANTHER" id="PTHR21294">
    <property type="entry name" value="ELECTRON TRANSFER FLAVOPROTEIN BETA-SUBUNIT"/>
    <property type="match status" value="1"/>
</dbReference>
<feature type="domain" description="Electron transfer flavoprotein alpha/beta-subunit N-terminal" evidence="2">
    <location>
        <begin position="22"/>
        <end position="213"/>
    </location>
</feature>
<dbReference type="InterPro" id="IPR033948">
    <property type="entry name" value="ETF_beta_N"/>
</dbReference>
<comment type="caution">
    <text evidence="3">The sequence shown here is derived from an EMBL/GenBank/DDBJ whole genome shotgun (WGS) entry which is preliminary data.</text>
</comment>
<dbReference type="Pfam" id="PF01012">
    <property type="entry name" value="ETF"/>
    <property type="match status" value="1"/>
</dbReference>
<evidence type="ECO:0000256" key="1">
    <source>
        <dbReference type="ARBA" id="ARBA00042002"/>
    </source>
</evidence>
<keyword evidence="4" id="KW-1185">Reference proteome</keyword>
<dbReference type="InterPro" id="IPR012255">
    <property type="entry name" value="ETF_b"/>
</dbReference>
<evidence type="ECO:0000313" key="3">
    <source>
        <dbReference type="EMBL" id="PNU01210.1"/>
    </source>
</evidence>
<dbReference type="SMART" id="SM00893">
    <property type="entry name" value="ETF"/>
    <property type="match status" value="1"/>
</dbReference>
<dbReference type="KEGG" id="cthd:CDO33_11080"/>
<dbReference type="RefSeq" id="WP_103080067.1">
    <property type="nucleotide sequence ID" value="NZ_CP021850.1"/>
</dbReference>
<accession>A0A2K2FLJ6</accession>
<name>A0A2K2FLJ6_9CLOT</name>
<dbReference type="Proteomes" id="UP000236151">
    <property type="component" value="Unassembled WGS sequence"/>
</dbReference>
<dbReference type="OrthoDB" id="9804960at2"/>
<organism evidence="3 4">
    <name type="scientific">Clostridium thermosuccinogenes</name>
    <dbReference type="NCBI Taxonomy" id="84032"/>
    <lineage>
        <taxon>Bacteria</taxon>
        <taxon>Bacillati</taxon>
        <taxon>Bacillota</taxon>
        <taxon>Clostridia</taxon>
        <taxon>Eubacteriales</taxon>
        <taxon>Clostridiaceae</taxon>
        <taxon>Clostridium</taxon>
    </lineage>
</organism>
<dbReference type="CDD" id="cd01714">
    <property type="entry name" value="ETF_beta"/>
    <property type="match status" value="1"/>
</dbReference>
<dbReference type="InterPro" id="IPR014730">
    <property type="entry name" value="ETF_a/b_N"/>
</dbReference>
<evidence type="ECO:0000313" key="4">
    <source>
        <dbReference type="Proteomes" id="UP000236151"/>
    </source>
</evidence>
<proteinExistence type="predicted"/>
<sequence length="262" mass="28505">MKIVVCVKQVPATNEAKIDPETKRIIREGSKAILNPFDTYAVEEGVRLKEKFGGEVIVISMGPEKAMSSLREAISVGADRAILLSDKAFGGSDTWATSYVLAKAIEKIGDVDLVICGKQAIDGDTAQVGPEIAAHLDWVQATYVMKVEDADSKGIKVKRMHEDGYDICQLDFPAVITVLKDINTPRVPTLKGRLASQKIEIPVWKPSDIGVDMDKIGLDGSSTRVVKTAPPPPRNTVAKRIEGSPEDCAKQLVQELRIRSIL</sequence>
<dbReference type="GO" id="GO:0009055">
    <property type="term" value="F:electron transfer activity"/>
    <property type="evidence" value="ECO:0007669"/>
    <property type="project" value="InterPro"/>
</dbReference>
<dbReference type="PANTHER" id="PTHR21294:SF17">
    <property type="entry name" value="PROTEIN FIXA"/>
    <property type="match status" value="1"/>
</dbReference>
<reference evidence="3 4" key="1">
    <citation type="submission" date="2017-06" db="EMBL/GenBank/DDBJ databases">
        <title>Investigating the central metabolism of Clostridium thermosuccinogenes.</title>
        <authorList>
            <person name="Koendjbiharie J.G."/>
            <person name="van Kranenburg R."/>
        </authorList>
    </citation>
    <scope>NUCLEOTIDE SEQUENCE [LARGE SCALE GENOMIC DNA]</scope>
    <source>
        <strain evidence="3 4">DSM 5806</strain>
    </source>
</reference>
<dbReference type="Gene3D" id="3.40.50.620">
    <property type="entry name" value="HUPs"/>
    <property type="match status" value="1"/>
</dbReference>
<protein>
    <recommendedName>
        <fullName evidence="1">Electron transfer flavoprotein small subunit</fullName>
    </recommendedName>
</protein>
<gene>
    <name evidence="3" type="ORF">CDQ84_02160</name>
</gene>
<dbReference type="PIRSF" id="PIRSF000090">
    <property type="entry name" value="Beta-ETF"/>
    <property type="match status" value="1"/>
</dbReference>
<dbReference type="InterPro" id="IPR014729">
    <property type="entry name" value="Rossmann-like_a/b/a_fold"/>
</dbReference>
<dbReference type="EMBL" id="NIOJ01000003">
    <property type="protein sequence ID" value="PNU01210.1"/>
    <property type="molecule type" value="Genomic_DNA"/>
</dbReference>
<dbReference type="SUPFAM" id="SSF52402">
    <property type="entry name" value="Adenine nucleotide alpha hydrolases-like"/>
    <property type="match status" value="1"/>
</dbReference>